<evidence type="ECO:0000313" key="2">
    <source>
        <dbReference type="EMBL" id="KAG0687228.1"/>
    </source>
</evidence>
<proteinExistence type="predicted"/>
<sequence length="405" mass="46715">MSRLYYADMHLTFRDWSSSESEDESIHPIIDNNHNQSHNHDHDHDQNQNTIIPLSRSRHVSSTLSNRNSNSDVSTTTTTNATTTNIYNPNLTESPSIFNRRSMSSIYNNDHTHEQQQDEEEENADGNTNSNGNLVNVSNSEDDGEVSYDNIFSTRNTPATIFDTIINNETDHTTYYNRDTTNNNTPFNNSINNSQEDEISVNNSNLSTPPHLLNASINMADIYSLPRIFTNDYNSLKNSNFNDYSFFKFHLEHETNYSIPNSMQKYGLINMMNNLLIKRNQLLLSKNLINNEQNNDLNEKNKKRNFNEFCIDDMNLSFLLIDSRIKNKIQQISTSTFLKSGSSYNLPIKLNNLIPNLKFTNINYNNLNVSGYFQLGDVQIGFNGELIDFLKNDLRYTNDKKFLIE</sequence>
<feature type="region of interest" description="Disordered" evidence="1">
    <location>
        <begin position="110"/>
        <end position="151"/>
    </location>
</feature>
<feature type="non-terminal residue" evidence="2">
    <location>
        <position position="405"/>
    </location>
</feature>
<comment type="caution">
    <text evidence="2">The sequence shown here is derived from an EMBL/GenBank/DDBJ whole genome shotgun (WGS) entry which is preliminary data.</text>
</comment>
<reference evidence="2" key="1">
    <citation type="submission" date="2020-11" db="EMBL/GenBank/DDBJ databases">
        <title>Kefir isolates.</title>
        <authorList>
            <person name="Marcisauskas S."/>
            <person name="Kim Y."/>
            <person name="Blasche S."/>
        </authorList>
    </citation>
    <scope>NUCLEOTIDE SEQUENCE</scope>
    <source>
        <strain evidence="2">Olga-1</strain>
    </source>
</reference>
<name>A0A9P7BFE1_9ASCO</name>
<organism evidence="2 3">
    <name type="scientific">Pichia californica</name>
    <dbReference type="NCBI Taxonomy" id="460514"/>
    <lineage>
        <taxon>Eukaryota</taxon>
        <taxon>Fungi</taxon>
        <taxon>Dikarya</taxon>
        <taxon>Ascomycota</taxon>
        <taxon>Saccharomycotina</taxon>
        <taxon>Pichiomycetes</taxon>
        <taxon>Pichiales</taxon>
        <taxon>Pichiaceae</taxon>
        <taxon>Pichia</taxon>
    </lineage>
</organism>
<dbReference type="EMBL" id="PUHW01000294">
    <property type="protein sequence ID" value="KAG0687228.1"/>
    <property type="molecule type" value="Genomic_DNA"/>
</dbReference>
<protein>
    <submittedName>
        <fullName evidence="2">Blue light receptor</fullName>
    </submittedName>
</protein>
<dbReference type="AlphaFoldDB" id="A0A9P7BFE1"/>
<accession>A0A9P7BFE1</accession>
<feature type="region of interest" description="Disordered" evidence="1">
    <location>
        <begin position="16"/>
        <end position="97"/>
    </location>
</feature>
<keyword evidence="3" id="KW-1185">Reference proteome</keyword>
<feature type="compositionally biased region" description="Low complexity" evidence="1">
    <location>
        <begin position="65"/>
        <end position="90"/>
    </location>
</feature>
<keyword evidence="2" id="KW-0675">Receptor</keyword>
<feature type="compositionally biased region" description="Low complexity" evidence="1">
    <location>
        <begin position="126"/>
        <end position="139"/>
    </location>
</feature>
<gene>
    <name evidence="2" type="primary">WC2_11</name>
    <name evidence="2" type="ORF">C6P40_002635</name>
</gene>
<evidence type="ECO:0000313" key="3">
    <source>
        <dbReference type="Proteomes" id="UP000697127"/>
    </source>
</evidence>
<evidence type="ECO:0000256" key="1">
    <source>
        <dbReference type="SAM" id="MobiDB-lite"/>
    </source>
</evidence>
<dbReference type="Proteomes" id="UP000697127">
    <property type="component" value="Unassembled WGS sequence"/>
</dbReference>